<evidence type="ECO:0000259" key="3">
    <source>
        <dbReference type="Pfam" id="PF19291"/>
    </source>
</evidence>
<evidence type="ECO:0000256" key="1">
    <source>
        <dbReference type="ARBA" id="ARBA00006188"/>
    </source>
</evidence>
<feature type="domain" description="Trehalase-like N-terminal" evidence="3">
    <location>
        <begin position="18"/>
        <end position="166"/>
    </location>
</feature>
<dbReference type="Gene3D" id="1.50.10.10">
    <property type="match status" value="1"/>
</dbReference>
<evidence type="ECO:0000313" key="4">
    <source>
        <dbReference type="EMBL" id="BAR87973.1"/>
    </source>
</evidence>
<protein>
    <submittedName>
        <fullName evidence="4">Trehalase</fullName>
    </submittedName>
</protein>
<dbReference type="InterPro" id="IPR012341">
    <property type="entry name" value="6hp_glycosidase-like_sf"/>
</dbReference>
<evidence type="ECO:0000259" key="2">
    <source>
        <dbReference type="Pfam" id="PF00723"/>
    </source>
</evidence>
<dbReference type="GO" id="GO:0005975">
    <property type="term" value="P:carbohydrate metabolic process"/>
    <property type="evidence" value="ECO:0007669"/>
    <property type="project" value="InterPro"/>
</dbReference>
<dbReference type="GO" id="GO:0004553">
    <property type="term" value="F:hydrolase activity, hydrolyzing O-glycosyl compounds"/>
    <property type="evidence" value="ECO:0007669"/>
    <property type="project" value="UniProtKB-ARBA"/>
</dbReference>
<organism evidence="4">
    <name type="scientific">Thermoplasma volcanium</name>
    <dbReference type="NCBI Taxonomy" id="50339"/>
    <lineage>
        <taxon>Archaea</taxon>
        <taxon>Methanobacteriati</taxon>
        <taxon>Thermoplasmatota</taxon>
        <taxon>Thermoplasmata</taxon>
        <taxon>Thermoplasmatales</taxon>
        <taxon>Thermoplasmataceae</taxon>
        <taxon>Thermoplasma</taxon>
    </lineage>
</organism>
<dbReference type="DNASU" id="1441455"/>
<dbReference type="EMBL" id="LC004405">
    <property type="protein sequence ID" value="BAR87973.1"/>
    <property type="molecule type" value="Genomic_DNA"/>
</dbReference>
<dbReference type="InterPro" id="IPR008928">
    <property type="entry name" value="6-hairpin_glycosidase_sf"/>
</dbReference>
<dbReference type="PANTHER" id="PTHR31616">
    <property type="entry name" value="TREHALASE"/>
    <property type="match status" value="1"/>
</dbReference>
<dbReference type="InterPro" id="IPR011613">
    <property type="entry name" value="GH15-like"/>
</dbReference>
<reference evidence="4" key="1">
    <citation type="journal article" date="2015" name="Appl. Environ. Microbiol.">
        <title>Identification of GH15 family thermophilic archaeal trehalases that function within a narrow acidic pH range.</title>
        <authorList>
            <person name="Sakaguchi M."/>
            <person name="Shimodaira S."/>
            <person name="Ishida S."/>
            <person name="Amemiya M."/>
            <person name="Honda S."/>
            <person name="Sugahara Y."/>
            <person name="Oyama F."/>
            <person name="Kawakita M."/>
        </authorList>
    </citation>
    <scope>NUCLEOTIDE SEQUENCE</scope>
    <source>
        <strain evidence="4">GSS1</strain>
    </source>
</reference>
<proteinExistence type="inferred from homology"/>
<dbReference type="InterPro" id="IPR045582">
    <property type="entry name" value="Trehalase-like_N"/>
</dbReference>
<comment type="similarity">
    <text evidence="1">Belongs to the glycosyl hydrolase 15 family.</text>
</comment>
<dbReference type="Pfam" id="PF19291">
    <property type="entry name" value="TREH_N"/>
    <property type="match status" value="1"/>
</dbReference>
<sequence>MAFHGLVKYSDITVEGYPKIQYHGFIGNNRTAMLVAMNGYIDWGCLPNFNSNAVFSSILDKNKGGYFAIFPSDTTDVYVDQYYKEMTNVLVTEFVKNGKIILRLTDFMPDSEYGKISFPEVHRFVESFSEPIDITIDFKPTFNYGQDKPIIEKDQHGFIFTTDKESIGISSEFPLRKNSDRIFGNVKMEPRSSSWIIALYGIHHLFRTTDYKSYLRLQETTDYWRKWASSSSYAGAYHSMVMRSALALKVLFYEPTGLMVAAPTASLPEAIGGERNWDYRFTWIRDTAYVIEALSSIGYKYEATEFLYDMMDMITRDNRIRTIYSIDDSNDLEERIIDYEGYRGSRPVRIGNKAVDQLQIDQYGSIVRAIHSMAKAGGIVNSYLWDFVEQVMAKIEYLWKYPDSSIWEFRTEPKQYVYSKVMSWAAFDSAISMAKDLGLSAPIKQWKSIQDEIKKEVLEKGFDTDTNSFVQYYGSKNIDAALLRLPILGFIPANDEKFLGTLSRIEKELMVDGYLFKRYREDDGLKGDEGSFLMLTFWYIEDLILMKRLKKAREVLESVLEKANHLGLYSEEIDEKSGDFLGNFPQALSHLGVIRVAPKLEEALLKRTSKINS</sequence>
<dbReference type="PANTHER" id="PTHR31616:SF0">
    <property type="entry name" value="GLUCAN 1,4-ALPHA-GLUCOSIDASE"/>
    <property type="match status" value="1"/>
</dbReference>
<accession>A0A0G4DBK0</accession>
<dbReference type="AlphaFoldDB" id="A0A0G4DBK0"/>
<dbReference type="SUPFAM" id="SSF48208">
    <property type="entry name" value="Six-hairpin glycosidases"/>
    <property type="match status" value="1"/>
</dbReference>
<feature type="domain" description="GH15-like" evidence="2">
    <location>
        <begin position="236"/>
        <end position="597"/>
    </location>
</feature>
<dbReference type="Pfam" id="PF00723">
    <property type="entry name" value="Glyco_hydro_15"/>
    <property type="match status" value="1"/>
</dbReference>
<dbReference type="SMR" id="A0A0G4DBK0"/>
<name>A0A0G4DBK0_9ARCH</name>